<keyword evidence="3" id="KW-1003">Cell membrane</keyword>
<evidence type="ECO:0000256" key="7">
    <source>
        <dbReference type="ARBA" id="ARBA00022777"/>
    </source>
</evidence>
<dbReference type="SUPFAM" id="SSF56112">
    <property type="entry name" value="Protein kinase-like (PK-like)"/>
    <property type="match status" value="1"/>
</dbReference>
<evidence type="ECO:0000256" key="1">
    <source>
        <dbReference type="ARBA" id="ARBA00004236"/>
    </source>
</evidence>
<keyword evidence="5" id="KW-0808">Transferase</keyword>
<evidence type="ECO:0000313" key="12">
    <source>
        <dbReference type="EMBL" id="MBA4671597.1"/>
    </source>
</evidence>
<dbReference type="GO" id="GO:0005886">
    <property type="term" value="C:plasma membrane"/>
    <property type="evidence" value="ECO:0007669"/>
    <property type="project" value="UniProtKB-SubCell"/>
</dbReference>
<sequence length="156" mass="17656">MMQELKSATGNFRPDSILGEGGFGYVFKGWIEENSTAPAKPGTGITVAVKRLKQDGLRGHREWMAEVHFLRQLHHPNLVKLIGYCSEGDQRLLVYEFMTRGSLENHLFRGRMPLSWSSRMKIALGAAKGLAFLHGNREHVIYRDFKTSNILLDSVI</sequence>
<evidence type="ECO:0000256" key="6">
    <source>
        <dbReference type="ARBA" id="ARBA00022741"/>
    </source>
</evidence>
<dbReference type="InterPro" id="IPR008271">
    <property type="entry name" value="Ser/Thr_kinase_AS"/>
</dbReference>
<keyword evidence="6 9" id="KW-0547">Nucleotide-binding</keyword>
<evidence type="ECO:0000256" key="3">
    <source>
        <dbReference type="ARBA" id="ARBA00022475"/>
    </source>
</evidence>
<evidence type="ECO:0000256" key="8">
    <source>
        <dbReference type="ARBA" id="ARBA00022840"/>
    </source>
</evidence>
<evidence type="ECO:0000256" key="4">
    <source>
        <dbReference type="ARBA" id="ARBA00022527"/>
    </source>
</evidence>
<feature type="binding site" evidence="9">
    <location>
        <position position="50"/>
    </location>
    <ligand>
        <name>ATP</name>
        <dbReference type="ChEBI" id="CHEBI:30616"/>
    </ligand>
</feature>
<evidence type="ECO:0000256" key="2">
    <source>
        <dbReference type="ARBA" id="ARBA00012513"/>
    </source>
</evidence>
<dbReference type="EC" id="2.7.11.1" evidence="2"/>
<dbReference type="FunFam" id="3.30.200.20:FF:000228">
    <property type="entry name" value="Serine/threonine-protein kinase BIK1"/>
    <property type="match status" value="1"/>
</dbReference>
<proteinExistence type="inferred from homology"/>
<dbReference type="InterPro" id="IPR050823">
    <property type="entry name" value="Plant_Ser_Thr_Prot_Kinase"/>
</dbReference>
<comment type="subcellular location">
    <subcellularLocation>
        <location evidence="1">Cell membrane</location>
    </subcellularLocation>
</comment>
<dbReference type="PROSITE" id="PS00108">
    <property type="entry name" value="PROTEIN_KINASE_ST"/>
    <property type="match status" value="1"/>
</dbReference>
<reference evidence="12" key="2">
    <citation type="submission" date="2020-07" db="EMBL/GenBank/DDBJ databases">
        <authorList>
            <person name="Vera ALvarez R."/>
            <person name="Arias-Moreno D.M."/>
            <person name="Jimenez-Jacinto V."/>
            <person name="Jimenez-Bremont J.F."/>
            <person name="Swaminathan K."/>
            <person name="Moose S.P."/>
            <person name="Guerrero-Gonzalez M.L."/>
            <person name="Marino-Ramirez L."/>
            <person name="Landsman D."/>
            <person name="Rodriguez-Kessler M."/>
            <person name="Delgado-Sanchez P."/>
        </authorList>
    </citation>
    <scope>NUCLEOTIDE SEQUENCE</scope>
    <source>
        <tissue evidence="12">Cladode</tissue>
    </source>
</reference>
<evidence type="ECO:0000256" key="10">
    <source>
        <dbReference type="RuleBase" id="RU000304"/>
    </source>
</evidence>
<keyword evidence="3" id="KW-0472">Membrane</keyword>
<dbReference type="PANTHER" id="PTHR45621">
    <property type="entry name" value="OS01G0588500 PROTEIN-RELATED"/>
    <property type="match status" value="1"/>
</dbReference>
<reference evidence="12" key="1">
    <citation type="journal article" date="2013" name="J. Plant Res.">
        <title>Effect of fungi and light on seed germination of three Opuntia species from semiarid lands of central Mexico.</title>
        <authorList>
            <person name="Delgado-Sanchez P."/>
            <person name="Jimenez-Bremont J.F."/>
            <person name="Guerrero-Gonzalez Mde L."/>
            <person name="Flores J."/>
        </authorList>
    </citation>
    <scope>NUCLEOTIDE SEQUENCE</scope>
    <source>
        <tissue evidence="12">Cladode</tissue>
    </source>
</reference>
<dbReference type="InterPro" id="IPR001245">
    <property type="entry name" value="Ser-Thr/Tyr_kinase_cat_dom"/>
</dbReference>
<evidence type="ECO:0000256" key="5">
    <source>
        <dbReference type="ARBA" id="ARBA00022679"/>
    </source>
</evidence>
<dbReference type="AlphaFoldDB" id="A0A7C9ANY3"/>
<keyword evidence="7" id="KW-0418">Kinase</keyword>
<comment type="similarity">
    <text evidence="10">Belongs to the protein kinase superfamily.</text>
</comment>
<dbReference type="PROSITE" id="PS50011">
    <property type="entry name" value="PROTEIN_KINASE_DOM"/>
    <property type="match status" value="1"/>
</dbReference>
<evidence type="ECO:0000259" key="11">
    <source>
        <dbReference type="PROSITE" id="PS50011"/>
    </source>
</evidence>
<dbReference type="InterPro" id="IPR000719">
    <property type="entry name" value="Prot_kinase_dom"/>
</dbReference>
<dbReference type="Pfam" id="PF07714">
    <property type="entry name" value="PK_Tyr_Ser-Thr"/>
    <property type="match status" value="1"/>
</dbReference>
<feature type="domain" description="Protein kinase" evidence="11">
    <location>
        <begin position="12"/>
        <end position="156"/>
    </location>
</feature>
<evidence type="ECO:0000256" key="9">
    <source>
        <dbReference type="PROSITE-ProRule" id="PRU10141"/>
    </source>
</evidence>
<dbReference type="EMBL" id="GISG01251384">
    <property type="protein sequence ID" value="MBA4671597.1"/>
    <property type="molecule type" value="Transcribed_RNA"/>
</dbReference>
<dbReference type="PROSITE" id="PS00107">
    <property type="entry name" value="PROTEIN_KINASE_ATP"/>
    <property type="match status" value="1"/>
</dbReference>
<dbReference type="InterPro" id="IPR017441">
    <property type="entry name" value="Protein_kinase_ATP_BS"/>
</dbReference>
<name>A0A7C9ANY3_OPUST</name>
<dbReference type="GO" id="GO:0004674">
    <property type="term" value="F:protein serine/threonine kinase activity"/>
    <property type="evidence" value="ECO:0007669"/>
    <property type="project" value="UniProtKB-KW"/>
</dbReference>
<keyword evidence="4 10" id="KW-0723">Serine/threonine-protein kinase</keyword>
<dbReference type="Gene3D" id="3.30.200.20">
    <property type="entry name" value="Phosphorylase Kinase, domain 1"/>
    <property type="match status" value="1"/>
</dbReference>
<protein>
    <recommendedName>
        <fullName evidence="2">non-specific serine/threonine protein kinase</fullName>
        <ecNumber evidence="2">2.7.11.1</ecNumber>
    </recommendedName>
</protein>
<keyword evidence="8 9" id="KW-0067">ATP-binding</keyword>
<organism evidence="12">
    <name type="scientific">Opuntia streptacantha</name>
    <name type="common">Prickly pear cactus</name>
    <name type="synonym">Opuntia cardona</name>
    <dbReference type="NCBI Taxonomy" id="393608"/>
    <lineage>
        <taxon>Eukaryota</taxon>
        <taxon>Viridiplantae</taxon>
        <taxon>Streptophyta</taxon>
        <taxon>Embryophyta</taxon>
        <taxon>Tracheophyta</taxon>
        <taxon>Spermatophyta</taxon>
        <taxon>Magnoliopsida</taxon>
        <taxon>eudicotyledons</taxon>
        <taxon>Gunneridae</taxon>
        <taxon>Pentapetalae</taxon>
        <taxon>Caryophyllales</taxon>
        <taxon>Cactineae</taxon>
        <taxon>Cactaceae</taxon>
        <taxon>Opuntioideae</taxon>
        <taxon>Opuntia</taxon>
    </lineage>
</organism>
<dbReference type="Gene3D" id="1.10.510.10">
    <property type="entry name" value="Transferase(Phosphotransferase) domain 1"/>
    <property type="match status" value="1"/>
</dbReference>
<dbReference type="InterPro" id="IPR011009">
    <property type="entry name" value="Kinase-like_dom_sf"/>
</dbReference>
<dbReference type="GO" id="GO:0005524">
    <property type="term" value="F:ATP binding"/>
    <property type="evidence" value="ECO:0007669"/>
    <property type="project" value="UniProtKB-UniRule"/>
</dbReference>
<accession>A0A7C9ANY3</accession>